<dbReference type="PROSITE" id="PS51503">
    <property type="entry name" value="HIG1"/>
    <property type="match status" value="1"/>
</dbReference>
<evidence type="ECO:0000256" key="4">
    <source>
        <dbReference type="SAM" id="Phobius"/>
    </source>
</evidence>
<evidence type="ECO:0000256" key="1">
    <source>
        <dbReference type="ARBA" id="ARBA00022692"/>
    </source>
</evidence>
<accession>A0A6J4H5A4</accession>
<evidence type="ECO:0000256" key="3">
    <source>
        <dbReference type="ARBA" id="ARBA00023136"/>
    </source>
</evidence>
<proteinExistence type="predicted"/>
<dbReference type="NCBIfam" id="NF033233">
    <property type="entry name" value="twin_helix"/>
    <property type="match status" value="1"/>
</dbReference>
<organism evidence="6">
    <name type="scientific">uncultured Acetobacteraceae bacterium</name>
    <dbReference type="NCBI Taxonomy" id="169975"/>
    <lineage>
        <taxon>Bacteria</taxon>
        <taxon>Pseudomonadati</taxon>
        <taxon>Pseudomonadota</taxon>
        <taxon>Alphaproteobacteria</taxon>
        <taxon>Acetobacterales</taxon>
        <taxon>Acetobacteraceae</taxon>
        <taxon>environmental samples</taxon>
    </lineage>
</organism>
<evidence type="ECO:0000259" key="5">
    <source>
        <dbReference type="PROSITE" id="PS51503"/>
    </source>
</evidence>
<dbReference type="Pfam" id="PF04588">
    <property type="entry name" value="HIG_1_N"/>
    <property type="match status" value="1"/>
</dbReference>
<protein>
    <recommendedName>
        <fullName evidence="5">HIG1 domain-containing protein</fullName>
    </recommendedName>
</protein>
<feature type="transmembrane region" description="Helical" evidence="4">
    <location>
        <begin position="44"/>
        <end position="61"/>
    </location>
</feature>
<gene>
    <name evidence="6" type="ORF">AVDCRST_MAG08-265</name>
</gene>
<reference evidence="6" key="1">
    <citation type="submission" date="2020-02" db="EMBL/GenBank/DDBJ databases">
        <authorList>
            <person name="Meier V. D."/>
        </authorList>
    </citation>
    <scope>NUCLEOTIDE SEQUENCE</scope>
    <source>
        <strain evidence="6">AVDCRST_MAG08</strain>
    </source>
</reference>
<keyword evidence="2 4" id="KW-1133">Transmembrane helix</keyword>
<name>A0A6J4H5A4_9PROT</name>
<keyword evidence="1 4" id="KW-0812">Transmembrane</keyword>
<dbReference type="Gene3D" id="6.10.140.1320">
    <property type="match status" value="1"/>
</dbReference>
<evidence type="ECO:0000313" key="6">
    <source>
        <dbReference type="EMBL" id="CAA9214364.1"/>
    </source>
</evidence>
<keyword evidence="3 4" id="KW-0472">Membrane</keyword>
<sequence>MITVLTILVGLGLLATLGTLFAGMLGLAQEGAAERSNALMRWRVLLQGATIGLFALLLLLTRS</sequence>
<dbReference type="InterPro" id="IPR007667">
    <property type="entry name" value="Hypoxia_induced_domain"/>
</dbReference>
<dbReference type="AlphaFoldDB" id="A0A6J4H5A4"/>
<feature type="domain" description="HIG1" evidence="5">
    <location>
        <begin position="1"/>
        <end position="63"/>
    </location>
</feature>
<dbReference type="EMBL" id="CADCTG010000028">
    <property type="protein sequence ID" value="CAA9214364.1"/>
    <property type="molecule type" value="Genomic_DNA"/>
</dbReference>
<evidence type="ECO:0000256" key="2">
    <source>
        <dbReference type="ARBA" id="ARBA00022989"/>
    </source>
</evidence>